<dbReference type="InterPro" id="IPR041492">
    <property type="entry name" value="HAD_2"/>
</dbReference>
<dbReference type="RefSeq" id="WP_174879709.1">
    <property type="nucleotide sequence ID" value="NZ_CADEPK010000050.1"/>
</dbReference>
<proteinExistence type="predicted"/>
<dbReference type="InterPro" id="IPR023198">
    <property type="entry name" value="PGP-like_dom2"/>
</dbReference>
<dbReference type="InterPro" id="IPR036412">
    <property type="entry name" value="HAD-like_sf"/>
</dbReference>
<dbReference type="EMBL" id="JAUSTZ010000001">
    <property type="protein sequence ID" value="MDQ0224050.1"/>
    <property type="molecule type" value="Genomic_DNA"/>
</dbReference>
<gene>
    <name evidence="1" type="ORF">J2S02_000372</name>
</gene>
<dbReference type="SFLD" id="SFLDG01129">
    <property type="entry name" value="C1.5:_HAD__Beta-PGM__Phosphata"/>
    <property type="match status" value="1"/>
</dbReference>
<reference evidence="1 2" key="1">
    <citation type="submission" date="2023-07" db="EMBL/GenBank/DDBJ databases">
        <title>Genomic Encyclopedia of Type Strains, Phase IV (KMG-IV): sequencing the most valuable type-strain genomes for metagenomic binning, comparative biology and taxonomic classification.</title>
        <authorList>
            <person name="Goeker M."/>
        </authorList>
    </citation>
    <scope>NUCLEOTIDE SEQUENCE [LARGE SCALE GENOMIC DNA]</scope>
    <source>
        <strain evidence="1 2">DSM 17723</strain>
    </source>
</reference>
<dbReference type="CDD" id="cd16423">
    <property type="entry name" value="HAD_BPGM-like"/>
    <property type="match status" value="1"/>
</dbReference>
<dbReference type="GO" id="GO:0016787">
    <property type="term" value="F:hydrolase activity"/>
    <property type="evidence" value="ECO:0007669"/>
    <property type="project" value="UniProtKB-KW"/>
</dbReference>
<dbReference type="PANTHER" id="PTHR18901">
    <property type="entry name" value="2-DEOXYGLUCOSE-6-PHOSPHATE PHOSPHATASE 2"/>
    <property type="match status" value="1"/>
</dbReference>
<dbReference type="Gene3D" id="1.10.150.240">
    <property type="entry name" value="Putative phosphatase, domain 2"/>
    <property type="match status" value="1"/>
</dbReference>
<evidence type="ECO:0000313" key="1">
    <source>
        <dbReference type="EMBL" id="MDQ0224050.1"/>
    </source>
</evidence>
<dbReference type="InterPro" id="IPR006439">
    <property type="entry name" value="HAD-SF_hydro_IA"/>
</dbReference>
<dbReference type="SUPFAM" id="SSF56784">
    <property type="entry name" value="HAD-like"/>
    <property type="match status" value="1"/>
</dbReference>
<comment type="caution">
    <text evidence="1">The sequence shown here is derived from an EMBL/GenBank/DDBJ whole genome shotgun (WGS) entry which is preliminary data.</text>
</comment>
<dbReference type="Gene3D" id="3.40.50.1000">
    <property type="entry name" value="HAD superfamily/HAD-like"/>
    <property type="match status" value="1"/>
</dbReference>
<organism evidence="1 2">
    <name type="scientific">Metabacillus niabensis</name>
    <dbReference type="NCBI Taxonomy" id="324854"/>
    <lineage>
        <taxon>Bacteria</taxon>
        <taxon>Bacillati</taxon>
        <taxon>Bacillota</taxon>
        <taxon>Bacilli</taxon>
        <taxon>Bacillales</taxon>
        <taxon>Bacillaceae</taxon>
        <taxon>Metabacillus</taxon>
    </lineage>
</organism>
<protein>
    <submittedName>
        <fullName evidence="1">Hydrolase of the HAD superfamily</fullName>
    </submittedName>
</protein>
<dbReference type="SFLD" id="SFLDS00003">
    <property type="entry name" value="Haloacid_Dehalogenase"/>
    <property type="match status" value="1"/>
</dbReference>
<dbReference type="InterPro" id="IPR023214">
    <property type="entry name" value="HAD_sf"/>
</dbReference>
<dbReference type="NCBIfam" id="TIGR01509">
    <property type="entry name" value="HAD-SF-IA-v3"/>
    <property type="match status" value="1"/>
</dbReference>
<accession>A0ABT9YVN3</accession>
<dbReference type="Pfam" id="PF13419">
    <property type="entry name" value="HAD_2"/>
    <property type="match status" value="1"/>
</dbReference>
<keyword evidence="2" id="KW-1185">Reference proteome</keyword>
<evidence type="ECO:0000313" key="2">
    <source>
        <dbReference type="Proteomes" id="UP001232245"/>
    </source>
</evidence>
<sequence>MIKAIVCDFDGLIIDTEFALYESFCDLLNINSGDLPINEYAKYIGTDSTELYHYIVSKSNGEMTQEEVIEKSHTLHKERLESPIARDGVEDYLKEAKAKGLKIGLASSSNREWVTYFLKKLNLLDYFDVIQTRDDVEKVKPDPALYRNVIHYLGIEPYEAIAFEDSVNGSKAAIAAGLKCVIVPNKITENLEFEAFHMRLNSMKEKELSKVIEIIDSLYV</sequence>
<dbReference type="Proteomes" id="UP001232245">
    <property type="component" value="Unassembled WGS sequence"/>
</dbReference>
<name>A0ABT9YVN3_9BACI</name>
<dbReference type="PANTHER" id="PTHR18901:SF38">
    <property type="entry name" value="PSEUDOURIDINE-5'-PHOSPHATASE"/>
    <property type="match status" value="1"/>
</dbReference>
<keyword evidence="1" id="KW-0378">Hydrolase</keyword>